<dbReference type="GO" id="GO:0009086">
    <property type="term" value="P:methionine biosynthetic process"/>
    <property type="evidence" value="ECO:0007669"/>
    <property type="project" value="UniProtKB-KW"/>
</dbReference>
<dbReference type="CDD" id="cd02316">
    <property type="entry name" value="VcASADH2_like_N"/>
    <property type="match status" value="1"/>
</dbReference>
<dbReference type="SMART" id="SM00859">
    <property type="entry name" value="Semialdhyde_dh"/>
    <property type="match status" value="1"/>
</dbReference>
<keyword evidence="6" id="KW-0028">Amino-acid biosynthesis</keyword>
<dbReference type="GO" id="GO:0046983">
    <property type="term" value="F:protein dimerization activity"/>
    <property type="evidence" value="ECO:0007669"/>
    <property type="project" value="InterPro"/>
</dbReference>
<dbReference type="GO" id="GO:0050661">
    <property type="term" value="F:NADP binding"/>
    <property type="evidence" value="ECO:0007669"/>
    <property type="project" value="InterPro"/>
</dbReference>
<dbReference type="UniPathway" id="UPA00034">
    <property type="reaction ID" value="UER00016"/>
</dbReference>
<comment type="subunit">
    <text evidence="4">Homodimer.</text>
</comment>
<dbReference type="GO" id="GO:0009088">
    <property type="term" value="P:threonine biosynthetic process"/>
    <property type="evidence" value="ECO:0007669"/>
    <property type="project" value="UniProtKB-UniPathway"/>
</dbReference>
<dbReference type="GO" id="GO:0009097">
    <property type="term" value="P:isoleucine biosynthetic process"/>
    <property type="evidence" value="ECO:0007669"/>
    <property type="project" value="InterPro"/>
</dbReference>
<dbReference type="UniPathway" id="UPA00051">
    <property type="reaction ID" value="UER00464"/>
</dbReference>
<keyword evidence="12" id="KW-0486">Methionine biosynthesis</keyword>
<dbReference type="Gene3D" id="3.30.360.10">
    <property type="entry name" value="Dihydrodipicolinate Reductase, domain 2"/>
    <property type="match status" value="1"/>
</dbReference>
<sequence length="363" mass="39564">MRSGARLPRRSDRSERTTRVRAGRTEGGPRVAVVGVSGAVGQEFLRVLEKRNFPYSDMKMLASKRSAGKAYDFDGQSFLCEELNEESLRGVDIALFSAGGSVSKKFAPIASDLGCTVVDNSSAFRMTEGVPLVIPEVNPEAMAGMKYGQGGIIANPNCSTIICLVAVTPLHKKVPIKRMVVSTYQAASGAGQAAMDELEMQTKQALNNEPLTMDIFGRQYAFNLFSHNSDIGENGYNEEEMKLVKETGKIWSTNDVQVTATCIRVPVMRAHAESINLEFSSDITEEEAREVLAAAPGVSVYDNRAENDFPTPLMASNKDDVFVGRIRRDISRPDNRGLDIFICGDQIRKGAALNAVQVAELLL</sequence>
<dbReference type="HAMAP" id="MF_02121">
    <property type="entry name" value="ASADH"/>
    <property type="match status" value="1"/>
</dbReference>
<dbReference type="PIRSF" id="PIRSF000148">
    <property type="entry name" value="ASA_dh"/>
    <property type="match status" value="1"/>
</dbReference>
<dbReference type="UniPathway" id="UPA00050">
    <property type="reaction ID" value="UER00463"/>
</dbReference>
<evidence type="ECO:0000256" key="10">
    <source>
        <dbReference type="ARBA" id="ARBA00023002"/>
    </source>
</evidence>
<keyword evidence="9" id="KW-0220">Diaminopimelate biosynthesis</keyword>
<dbReference type="NCBIfam" id="NF011456">
    <property type="entry name" value="PRK14874.1"/>
    <property type="match status" value="1"/>
</dbReference>
<evidence type="ECO:0000313" key="17">
    <source>
        <dbReference type="EMBL" id="CAE0611270.1"/>
    </source>
</evidence>
<evidence type="ECO:0000256" key="14">
    <source>
        <dbReference type="PIRSR" id="PIRSR000148-1"/>
    </source>
</evidence>
<dbReference type="Gene3D" id="3.40.50.720">
    <property type="entry name" value="NAD(P)-binding Rossmann-like Domain"/>
    <property type="match status" value="1"/>
</dbReference>
<proteinExistence type="inferred from homology"/>
<dbReference type="NCBIfam" id="TIGR01296">
    <property type="entry name" value="asd_B"/>
    <property type="match status" value="1"/>
</dbReference>
<evidence type="ECO:0000259" key="16">
    <source>
        <dbReference type="SMART" id="SM00859"/>
    </source>
</evidence>
<comment type="pathway">
    <text evidence="2">Amino-acid biosynthesis; L-threonine biosynthesis; L-threonine from L-aspartate: step 2/5.</text>
</comment>
<evidence type="ECO:0000256" key="8">
    <source>
        <dbReference type="ARBA" id="ARBA00022857"/>
    </source>
</evidence>
<dbReference type="GO" id="GO:0004073">
    <property type="term" value="F:aspartate-semialdehyde dehydrogenase activity"/>
    <property type="evidence" value="ECO:0007669"/>
    <property type="project" value="UniProtKB-EC"/>
</dbReference>
<name>A0A7S3UDE2_9CHLO</name>
<protein>
    <recommendedName>
        <fullName evidence="5">aspartate-semialdehyde dehydrogenase</fullName>
        <ecNumber evidence="5">1.2.1.11</ecNumber>
    </recommendedName>
</protein>
<evidence type="ECO:0000256" key="2">
    <source>
        <dbReference type="ARBA" id="ARBA00005097"/>
    </source>
</evidence>
<accession>A0A7S3UDE2</accession>
<keyword evidence="8" id="KW-0521">NADP</keyword>
<organism evidence="17">
    <name type="scientific">Picocystis salinarum</name>
    <dbReference type="NCBI Taxonomy" id="88271"/>
    <lineage>
        <taxon>Eukaryota</taxon>
        <taxon>Viridiplantae</taxon>
        <taxon>Chlorophyta</taxon>
        <taxon>Picocystophyceae</taxon>
        <taxon>Picocystales</taxon>
        <taxon>Picocystaceae</taxon>
        <taxon>Picocystis</taxon>
    </lineage>
</organism>
<evidence type="ECO:0000256" key="4">
    <source>
        <dbReference type="ARBA" id="ARBA00011738"/>
    </source>
</evidence>
<gene>
    <name evidence="17" type="ORF">PSAL00342_LOCUS5105</name>
</gene>
<dbReference type="CDD" id="cd18131">
    <property type="entry name" value="ASADH_C_bac_euk_like"/>
    <property type="match status" value="1"/>
</dbReference>
<feature type="compositionally biased region" description="Basic and acidic residues" evidence="15">
    <location>
        <begin position="9"/>
        <end position="18"/>
    </location>
</feature>
<dbReference type="PANTHER" id="PTHR46278">
    <property type="entry name" value="DEHYDROGENASE, PUTATIVE-RELATED"/>
    <property type="match status" value="1"/>
</dbReference>
<evidence type="ECO:0000256" key="15">
    <source>
        <dbReference type="SAM" id="MobiDB-lite"/>
    </source>
</evidence>
<feature type="active site" description="Proton acceptor" evidence="14">
    <location>
        <position position="271"/>
    </location>
</feature>
<dbReference type="InterPro" id="IPR036291">
    <property type="entry name" value="NAD(P)-bd_dom_sf"/>
</dbReference>
<comment type="similarity">
    <text evidence="3">Belongs to the aspartate-semialdehyde dehydrogenase family.</text>
</comment>
<dbReference type="GO" id="GO:0051287">
    <property type="term" value="F:NAD binding"/>
    <property type="evidence" value="ECO:0007669"/>
    <property type="project" value="InterPro"/>
</dbReference>
<dbReference type="AlphaFoldDB" id="A0A7S3UDE2"/>
<evidence type="ECO:0000256" key="1">
    <source>
        <dbReference type="ARBA" id="ARBA00005021"/>
    </source>
</evidence>
<evidence type="ECO:0000256" key="6">
    <source>
        <dbReference type="ARBA" id="ARBA00022605"/>
    </source>
</evidence>
<evidence type="ECO:0000256" key="9">
    <source>
        <dbReference type="ARBA" id="ARBA00022915"/>
    </source>
</evidence>
<dbReference type="Pfam" id="PF01118">
    <property type="entry name" value="Semialdhyde_dh"/>
    <property type="match status" value="1"/>
</dbReference>
<dbReference type="SUPFAM" id="SSF55347">
    <property type="entry name" value="Glyceraldehyde-3-phosphate dehydrogenase-like, C-terminal domain"/>
    <property type="match status" value="1"/>
</dbReference>
<evidence type="ECO:0000256" key="13">
    <source>
        <dbReference type="ARBA" id="ARBA00047891"/>
    </source>
</evidence>
<dbReference type="EMBL" id="HBIS01005655">
    <property type="protein sequence ID" value="CAE0611270.1"/>
    <property type="molecule type" value="Transcribed_RNA"/>
</dbReference>
<dbReference type="InterPro" id="IPR012080">
    <property type="entry name" value="Asp_semialdehyde_DH"/>
</dbReference>
<comment type="catalytic activity">
    <reaction evidence="13">
        <text>L-aspartate 4-semialdehyde + phosphate + NADP(+) = 4-phospho-L-aspartate + NADPH + H(+)</text>
        <dbReference type="Rhea" id="RHEA:24284"/>
        <dbReference type="ChEBI" id="CHEBI:15378"/>
        <dbReference type="ChEBI" id="CHEBI:43474"/>
        <dbReference type="ChEBI" id="CHEBI:57535"/>
        <dbReference type="ChEBI" id="CHEBI:57783"/>
        <dbReference type="ChEBI" id="CHEBI:58349"/>
        <dbReference type="ChEBI" id="CHEBI:537519"/>
        <dbReference type="EC" id="1.2.1.11"/>
    </reaction>
</comment>
<evidence type="ECO:0000256" key="7">
    <source>
        <dbReference type="ARBA" id="ARBA00022697"/>
    </source>
</evidence>
<dbReference type="Pfam" id="PF02774">
    <property type="entry name" value="Semialdhyde_dhC"/>
    <property type="match status" value="1"/>
</dbReference>
<evidence type="ECO:0000256" key="5">
    <source>
        <dbReference type="ARBA" id="ARBA00013120"/>
    </source>
</evidence>
<dbReference type="EC" id="1.2.1.11" evidence="5"/>
<evidence type="ECO:0000256" key="12">
    <source>
        <dbReference type="ARBA" id="ARBA00023167"/>
    </source>
</evidence>
<keyword evidence="11" id="KW-0457">Lysine biosynthesis</keyword>
<dbReference type="InterPro" id="IPR000534">
    <property type="entry name" value="Semialdehyde_DH_NAD-bd"/>
</dbReference>
<dbReference type="InterPro" id="IPR012280">
    <property type="entry name" value="Semialdhyde_DH_dimer_dom"/>
</dbReference>
<dbReference type="PANTHER" id="PTHR46278:SF2">
    <property type="entry name" value="ASPARTATE-SEMIALDEHYDE DEHYDROGENASE"/>
    <property type="match status" value="1"/>
</dbReference>
<feature type="active site" description="Acyl-thioester intermediate" evidence="14">
    <location>
        <position position="158"/>
    </location>
</feature>
<dbReference type="InterPro" id="IPR005986">
    <property type="entry name" value="Asp_semialdehyde_DH_beta"/>
</dbReference>
<feature type="region of interest" description="Disordered" evidence="15">
    <location>
        <begin position="1"/>
        <end position="26"/>
    </location>
</feature>
<comment type="pathway">
    <text evidence="1">Amino-acid biosynthesis; L-methionine biosynthesis via de novo pathway; L-homoserine from L-aspartate: step 2/3.</text>
</comment>
<keyword evidence="7" id="KW-0791">Threonine biosynthesis</keyword>
<dbReference type="SUPFAM" id="SSF51735">
    <property type="entry name" value="NAD(P)-binding Rossmann-fold domains"/>
    <property type="match status" value="1"/>
</dbReference>
<keyword evidence="10" id="KW-0560">Oxidoreductase</keyword>
<evidence type="ECO:0000256" key="3">
    <source>
        <dbReference type="ARBA" id="ARBA00010584"/>
    </source>
</evidence>
<dbReference type="GO" id="GO:0019877">
    <property type="term" value="P:diaminopimelate biosynthetic process"/>
    <property type="evidence" value="ECO:0007669"/>
    <property type="project" value="UniProtKB-KW"/>
</dbReference>
<evidence type="ECO:0000256" key="11">
    <source>
        <dbReference type="ARBA" id="ARBA00023154"/>
    </source>
</evidence>
<dbReference type="GO" id="GO:0009089">
    <property type="term" value="P:lysine biosynthetic process via diaminopimelate"/>
    <property type="evidence" value="ECO:0007669"/>
    <property type="project" value="UniProtKB-UniPathway"/>
</dbReference>
<reference evidence="17" key="1">
    <citation type="submission" date="2021-01" db="EMBL/GenBank/DDBJ databases">
        <authorList>
            <person name="Corre E."/>
            <person name="Pelletier E."/>
            <person name="Niang G."/>
            <person name="Scheremetjew M."/>
            <person name="Finn R."/>
            <person name="Kale V."/>
            <person name="Holt S."/>
            <person name="Cochrane G."/>
            <person name="Meng A."/>
            <person name="Brown T."/>
            <person name="Cohen L."/>
        </authorList>
    </citation>
    <scope>NUCLEOTIDE SEQUENCE</scope>
    <source>
        <strain evidence="17">CCMP1897</strain>
    </source>
</reference>
<feature type="domain" description="Semialdehyde dehydrogenase NAD-binding" evidence="16">
    <location>
        <begin position="30"/>
        <end position="145"/>
    </location>
</feature>